<dbReference type="Pfam" id="PF04445">
    <property type="entry name" value="SAM_MT"/>
    <property type="match status" value="1"/>
</dbReference>
<evidence type="ECO:0000313" key="1">
    <source>
        <dbReference type="EMBL" id="RZO24999.1"/>
    </source>
</evidence>
<dbReference type="Gene3D" id="3.40.50.150">
    <property type="entry name" value="Vaccinia Virus protein VP39"/>
    <property type="match status" value="1"/>
</dbReference>
<dbReference type="InterPro" id="IPR029063">
    <property type="entry name" value="SAM-dependent_MTases_sf"/>
</dbReference>
<evidence type="ECO:0008006" key="3">
    <source>
        <dbReference type="Google" id="ProtNLM"/>
    </source>
</evidence>
<dbReference type="PANTHER" id="PTHR36112">
    <property type="entry name" value="RIBOSOMAL RNA SMALL SUBUNIT METHYLTRANSFERASE J"/>
    <property type="match status" value="1"/>
</dbReference>
<organism evidence="1 2">
    <name type="scientific">SAR86 cluster bacterium</name>
    <dbReference type="NCBI Taxonomy" id="2030880"/>
    <lineage>
        <taxon>Bacteria</taxon>
        <taxon>Pseudomonadati</taxon>
        <taxon>Pseudomonadota</taxon>
        <taxon>Gammaproteobacteria</taxon>
        <taxon>SAR86 cluster</taxon>
    </lineage>
</organism>
<comment type="caution">
    <text evidence="1">The sequence shown here is derived from an EMBL/GenBank/DDBJ whole genome shotgun (WGS) entry which is preliminary data.</text>
</comment>
<evidence type="ECO:0000313" key="2">
    <source>
        <dbReference type="Proteomes" id="UP000320146"/>
    </source>
</evidence>
<proteinExistence type="predicted"/>
<dbReference type="EMBL" id="SHBL01000001">
    <property type="protein sequence ID" value="RZO24999.1"/>
    <property type="molecule type" value="Genomic_DNA"/>
</dbReference>
<gene>
    <name evidence="1" type="ORF">EVA99_00140</name>
</gene>
<protein>
    <recommendedName>
        <fullName evidence="3">16S rRNA m2G1516 methyltransferase</fullName>
    </recommendedName>
</protein>
<reference evidence="1 2" key="1">
    <citation type="submission" date="2019-02" db="EMBL/GenBank/DDBJ databases">
        <title>Prokaryotic population dynamics and viral predation in marine succession experiment using metagenomics: the confinement effect.</title>
        <authorList>
            <person name="Haro-Moreno J.M."/>
            <person name="Rodriguez-Valera F."/>
            <person name="Lopez-Perez M."/>
        </authorList>
    </citation>
    <scope>NUCLEOTIDE SEQUENCE [LARGE SCALE GENOMIC DNA]</scope>
    <source>
        <strain evidence="1">MED-G166</strain>
    </source>
</reference>
<name>A0A520MUU6_9GAMM</name>
<dbReference type="CDD" id="cd02440">
    <property type="entry name" value="AdoMet_MTases"/>
    <property type="match status" value="1"/>
</dbReference>
<dbReference type="InterPro" id="IPR007536">
    <property type="entry name" value="16SrRNA_methylTrfase_J"/>
</dbReference>
<dbReference type="SUPFAM" id="SSF53335">
    <property type="entry name" value="S-adenosyl-L-methionine-dependent methyltransferases"/>
    <property type="match status" value="1"/>
</dbReference>
<dbReference type="Proteomes" id="UP000320146">
    <property type="component" value="Unassembled WGS sequence"/>
</dbReference>
<sequence length="242" mass="27649">MADIKGIKTEDPDFFQRAKDLSSKYDVPLIGPEFPDIHINLDNPSVLHFNGMKLVNSFKKGKFYSRITKFQNEALLKKAFALQSAKPKKILDATGGLGHDAFILALLGQKITVVEKNIGLCILLEEALNELPNYSYFDDAVNNITIKNSDSRKFLDSAQAYDVIYVDPMFNSNKRLKRTKQMEFMDKYLAEYDNPSDDFFKSDFRRLVIKKELRAPASIKDSSAISFNGSSIRYDVYTREKK</sequence>
<accession>A0A520MUU6</accession>
<dbReference type="AlphaFoldDB" id="A0A520MUU6"/>
<dbReference type="GO" id="GO:0008990">
    <property type="term" value="F:rRNA (guanine-N2-)-methyltransferase activity"/>
    <property type="evidence" value="ECO:0007669"/>
    <property type="project" value="InterPro"/>
</dbReference>
<dbReference type="PANTHER" id="PTHR36112:SF1">
    <property type="entry name" value="RIBOSOMAL RNA SMALL SUBUNIT METHYLTRANSFERASE J"/>
    <property type="match status" value="1"/>
</dbReference>